<evidence type="ECO:0000256" key="8">
    <source>
        <dbReference type="RuleBase" id="RU004005"/>
    </source>
</evidence>
<sequence>MLIKAEANNLRISPRKLNLVASGLMGKKATDVLVSLRFVQKGAKAPLVKVLKSAISNATNNAKLEEKNLYIKEVQTMEGPRLKRSQPRSRGMAHRIIKRTSHLRIILEDKP</sequence>
<dbReference type="SUPFAM" id="SSF54843">
    <property type="entry name" value="Ribosomal protein L22"/>
    <property type="match status" value="1"/>
</dbReference>
<dbReference type="EMBL" id="MHCZ01000044">
    <property type="protein sequence ID" value="OGY28968.1"/>
    <property type="molecule type" value="Genomic_DNA"/>
</dbReference>
<dbReference type="InterPro" id="IPR036394">
    <property type="entry name" value="Ribosomal_uL22_sf"/>
</dbReference>
<evidence type="ECO:0000313" key="12">
    <source>
        <dbReference type="Proteomes" id="UP000178068"/>
    </source>
</evidence>
<dbReference type="GO" id="GO:0022625">
    <property type="term" value="C:cytosolic large ribosomal subunit"/>
    <property type="evidence" value="ECO:0007669"/>
    <property type="project" value="TreeGrafter"/>
</dbReference>
<keyword evidence="2 7" id="KW-0699">rRNA-binding</keyword>
<dbReference type="STRING" id="1802603.A3F35_00880"/>
<dbReference type="Pfam" id="PF00237">
    <property type="entry name" value="Ribosomal_L22"/>
    <property type="match status" value="1"/>
</dbReference>
<reference evidence="11 12" key="1">
    <citation type="journal article" date="2016" name="Nat. Commun.">
        <title>Thousands of microbial genomes shed light on interconnected biogeochemical processes in an aquifer system.</title>
        <authorList>
            <person name="Anantharaman K."/>
            <person name="Brown C.T."/>
            <person name="Hug L.A."/>
            <person name="Sharon I."/>
            <person name="Castelle C.J."/>
            <person name="Probst A.J."/>
            <person name="Thomas B.C."/>
            <person name="Singh A."/>
            <person name="Wilkins M.J."/>
            <person name="Karaoz U."/>
            <person name="Brodie E.L."/>
            <person name="Williams K.H."/>
            <person name="Hubbard S.S."/>
            <person name="Banfield J.F."/>
        </authorList>
    </citation>
    <scope>NUCLEOTIDE SEQUENCE [LARGE SCALE GENOMIC DNA]</scope>
</reference>
<evidence type="ECO:0000256" key="9">
    <source>
        <dbReference type="RuleBase" id="RU004006"/>
    </source>
</evidence>
<comment type="similarity">
    <text evidence="1 7 8">Belongs to the universal ribosomal protein uL22 family.</text>
</comment>
<dbReference type="NCBIfam" id="TIGR01044">
    <property type="entry name" value="rplV_bact"/>
    <property type="match status" value="1"/>
</dbReference>
<evidence type="ECO:0000313" key="11">
    <source>
        <dbReference type="EMBL" id="OGY28968.1"/>
    </source>
</evidence>
<gene>
    <name evidence="7" type="primary">rplV</name>
    <name evidence="11" type="ORF">A3F35_00880</name>
</gene>
<evidence type="ECO:0000256" key="6">
    <source>
        <dbReference type="ARBA" id="ARBA00035207"/>
    </source>
</evidence>
<dbReference type="InterPro" id="IPR005727">
    <property type="entry name" value="Ribosomal_uL22_bac/chlpt-type"/>
</dbReference>
<dbReference type="InterPro" id="IPR001063">
    <property type="entry name" value="Ribosomal_uL22"/>
</dbReference>
<evidence type="ECO:0000256" key="2">
    <source>
        <dbReference type="ARBA" id="ARBA00022730"/>
    </source>
</evidence>
<protein>
    <recommendedName>
        <fullName evidence="6 7">Large ribosomal subunit protein uL22</fullName>
    </recommendedName>
</protein>
<evidence type="ECO:0000256" key="4">
    <source>
        <dbReference type="ARBA" id="ARBA00022980"/>
    </source>
</evidence>
<dbReference type="GO" id="GO:0019843">
    <property type="term" value="F:rRNA binding"/>
    <property type="evidence" value="ECO:0007669"/>
    <property type="project" value="UniProtKB-UniRule"/>
</dbReference>
<proteinExistence type="inferred from homology"/>
<keyword evidence="3 7" id="KW-0694">RNA-binding</keyword>
<comment type="function">
    <text evidence="7">The globular domain of the protein is located near the polypeptide exit tunnel on the outside of the subunit, while an extended beta-hairpin is found that lines the wall of the exit tunnel in the center of the 70S ribosome.</text>
</comment>
<comment type="caution">
    <text evidence="11">The sequence shown here is derived from an EMBL/GenBank/DDBJ whole genome shotgun (WGS) entry which is preliminary data.</text>
</comment>
<keyword evidence="5 7" id="KW-0687">Ribonucleoprotein</keyword>
<dbReference type="Proteomes" id="UP000178068">
    <property type="component" value="Unassembled WGS sequence"/>
</dbReference>
<name>A0A1G1WMJ8_9BACT</name>
<dbReference type="CDD" id="cd00336">
    <property type="entry name" value="Ribosomal_L22"/>
    <property type="match status" value="1"/>
</dbReference>
<evidence type="ECO:0000256" key="1">
    <source>
        <dbReference type="ARBA" id="ARBA00009451"/>
    </source>
</evidence>
<evidence type="ECO:0000256" key="10">
    <source>
        <dbReference type="RuleBase" id="RU004008"/>
    </source>
</evidence>
<evidence type="ECO:0000256" key="3">
    <source>
        <dbReference type="ARBA" id="ARBA00022884"/>
    </source>
</evidence>
<dbReference type="GO" id="GO:0003735">
    <property type="term" value="F:structural constituent of ribosome"/>
    <property type="evidence" value="ECO:0007669"/>
    <property type="project" value="InterPro"/>
</dbReference>
<evidence type="ECO:0000256" key="5">
    <source>
        <dbReference type="ARBA" id="ARBA00023274"/>
    </source>
</evidence>
<accession>A0A1G1WMJ8</accession>
<dbReference type="PANTHER" id="PTHR13501:SF8">
    <property type="entry name" value="LARGE RIBOSOMAL SUBUNIT PROTEIN UL22M"/>
    <property type="match status" value="1"/>
</dbReference>
<keyword evidence="4 7" id="KW-0689">Ribosomal protein</keyword>
<dbReference type="GO" id="GO:0006412">
    <property type="term" value="P:translation"/>
    <property type="evidence" value="ECO:0007669"/>
    <property type="project" value="UniProtKB-UniRule"/>
</dbReference>
<dbReference type="Gene3D" id="3.90.470.10">
    <property type="entry name" value="Ribosomal protein L22/L17"/>
    <property type="match status" value="1"/>
</dbReference>
<dbReference type="HAMAP" id="MF_01331_B">
    <property type="entry name" value="Ribosomal_uL22_B"/>
    <property type="match status" value="1"/>
</dbReference>
<dbReference type="AlphaFoldDB" id="A0A1G1WMJ8"/>
<evidence type="ECO:0000256" key="7">
    <source>
        <dbReference type="HAMAP-Rule" id="MF_01331"/>
    </source>
</evidence>
<dbReference type="InterPro" id="IPR047867">
    <property type="entry name" value="Ribosomal_uL22_bac/org-type"/>
</dbReference>
<dbReference type="PANTHER" id="PTHR13501">
    <property type="entry name" value="CHLOROPLAST 50S RIBOSOMAL PROTEIN L22-RELATED"/>
    <property type="match status" value="1"/>
</dbReference>
<comment type="function">
    <text evidence="7 10">This protein binds specifically to 23S rRNA; its binding is stimulated by other ribosomal proteins, e.g., L4, L17, and L20. It is important during the early stages of 50S assembly. It makes multiple contacts with different domains of the 23S rRNA in the assembled 50S subunit and ribosome.</text>
</comment>
<comment type="subunit">
    <text evidence="7 9">Part of the 50S ribosomal subunit.</text>
</comment>
<organism evidence="11 12">
    <name type="scientific">Candidatus Woykebacteria bacterium RIFCSPHIGHO2_12_FULL_45_10</name>
    <dbReference type="NCBI Taxonomy" id="1802603"/>
    <lineage>
        <taxon>Bacteria</taxon>
        <taxon>Candidatus Woykeibacteriota</taxon>
    </lineage>
</organism>